<evidence type="ECO:0000256" key="6">
    <source>
        <dbReference type="ARBA" id="ARBA00023125"/>
    </source>
</evidence>
<dbReference type="PROSITE" id="PS50808">
    <property type="entry name" value="ZF_BED"/>
    <property type="match status" value="1"/>
</dbReference>
<evidence type="ECO:0000259" key="11">
    <source>
        <dbReference type="PROSITE" id="PS50808"/>
    </source>
</evidence>
<dbReference type="EMBL" id="CAJNOL010008965">
    <property type="protein sequence ID" value="CAF1640158.1"/>
    <property type="molecule type" value="Genomic_DNA"/>
</dbReference>
<dbReference type="InterPro" id="IPR008906">
    <property type="entry name" value="HATC_C_dom"/>
</dbReference>
<dbReference type="PANTHER" id="PTHR46481">
    <property type="entry name" value="ZINC FINGER BED DOMAIN-CONTAINING PROTEIN 4"/>
    <property type="match status" value="1"/>
</dbReference>
<keyword evidence="5" id="KW-0805">Transcription regulation</keyword>
<keyword evidence="3 9" id="KW-0863">Zinc-finger</keyword>
<dbReference type="SMART" id="SM00614">
    <property type="entry name" value="ZnF_BED"/>
    <property type="match status" value="1"/>
</dbReference>
<evidence type="ECO:0000256" key="8">
    <source>
        <dbReference type="ARBA" id="ARBA00023242"/>
    </source>
</evidence>
<evidence type="ECO:0000256" key="3">
    <source>
        <dbReference type="ARBA" id="ARBA00022771"/>
    </source>
</evidence>
<protein>
    <recommendedName>
        <fullName evidence="11">BED-type domain-containing protein</fullName>
    </recommendedName>
</protein>
<feature type="compositionally biased region" description="Basic and acidic residues" evidence="10">
    <location>
        <begin position="680"/>
        <end position="698"/>
    </location>
</feature>
<dbReference type="Proteomes" id="UP000663870">
    <property type="component" value="Unassembled WGS sequence"/>
</dbReference>
<evidence type="ECO:0000313" key="12">
    <source>
        <dbReference type="EMBL" id="CAF1454909.1"/>
    </source>
</evidence>
<evidence type="ECO:0000313" key="14">
    <source>
        <dbReference type="Proteomes" id="UP000663854"/>
    </source>
</evidence>
<organism evidence="12 14">
    <name type="scientific">Rotaria sordida</name>
    <dbReference type="NCBI Taxonomy" id="392033"/>
    <lineage>
        <taxon>Eukaryota</taxon>
        <taxon>Metazoa</taxon>
        <taxon>Spiralia</taxon>
        <taxon>Gnathifera</taxon>
        <taxon>Rotifera</taxon>
        <taxon>Eurotatoria</taxon>
        <taxon>Bdelloidea</taxon>
        <taxon>Philodinida</taxon>
        <taxon>Philodinidae</taxon>
        <taxon>Rotaria</taxon>
    </lineage>
</organism>
<evidence type="ECO:0000256" key="2">
    <source>
        <dbReference type="ARBA" id="ARBA00022723"/>
    </source>
</evidence>
<keyword evidence="8" id="KW-0539">Nucleus</keyword>
<dbReference type="PANTHER" id="PTHR46481:SF10">
    <property type="entry name" value="ZINC FINGER BED DOMAIN-CONTAINING PROTEIN 39"/>
    <property type="match status" value="1"/>
</dbReference>
<evidence type="ECO:0000256" key="5">
    <source>
        <dbReference type="ARBA" id="ARBA00023015"/>
    </source>
</evidence>
<evidence type="ECO:0000313" key="13">
    <source>
        <dbReference type="EMBL" id="CAF1640158.1"/>
    </source>
</evidence>
<dbReference type="Gene3D" id="1.10.10.1070">
    <property type="entry name" value="Zinc finger, BED domain-containing"/>
    <property type="match status" value="1"/>
</dbReference>
<keyword evidence="15" id="KW-1185">Reference proteome</keyword>
<dbReference type="GO" id="GO:0008270">
    <property type="term" value="F:zinc ion binding"/>
    <property type="evidence" value="ECO:0007669"/>
    <property type="project" value="UniProtKB-KW"/>
</dbReference>
<evidence type="ECO:0000256" key="10">
    <source>
        <dbReference type="SAM" id="MobiDB-lite"/>
    </source>
</evidence>
<keyword evidence="4" id="KW-0862">Zinc</keyword>
<dbReference type="GO" id="GO:0046983">
    <property type="term" value="F:protein dimerization activity"/>
    <property type="evidence" value="ECO:0007669"/>
    <property type="project" value="InterPro"/>
</dbReference>
<name>A0A815PYY7_9BILA</name>
<dbReference type="EMBL" id="CAJNOH010007317">
    <property type="protein sequence ID" value="CAF1454909.1"/>
    <property type="molecule type" value="Genomic_DNA"/>
</dbReference>
<feature type="region of interest" description="Disordered" evidence="10">
    <location>
        <begin position="669"/>
        <end position="707"/>
    </location>
</feature>
<evidence type="ECO:0000256" key="7">
    <source>
        <dbReference type="ARBA" id="ARBA00023163"/>
    </source>
</evidence>
<keyword evidence="6" id="KW-0238">DNA-binding</keyword>
<evidence type="ECO:0000256" key="9">
    <source>
        <dbReference type="PROSITE-ProRule" id="PRU00027"/>
    </source>
</evidence>
<keyword evidence="7" id="KW-0804">Transcription</keyword>
<evidence type="ECO:0000256" key="1">
    <source>
        <dbReference type="ARBA" id="ARBA00004123"/>
    </source>
</evidence>
<dbReference type="Pfam" id="PF05699">
    <property type="entry name" value="Dimer_Tnp_hAT"/>
    <property type="match status" value="1"/>
</dbReference>
<comment type="caution">
    <text evidence="12">The sequence shown here is derived from an EMBL/GenBank/DDBJ whole genome shotgun (WGS) entry which is preliminary data.</text>
</comment>
<evidence type="ECO:0000256" key="4">
    <source>
        <dbReference type="ARBA" id="ARBA00022833"/>
    </source>
</evidence>
<proteinExistence type="predicted"/>
<comment type="subcellular location">
    <subcellularLocation>
        <location evidence="1">Nucleus</location>
    </subcellularLocation>
</comment>
<accession>A0A815PYY7</accession>
<dbReference type="InterPro" id="IPR012337">
    <property type="entry name" value="RNaseH-like_sf"/>
</dbReference>
<dbReference type="Proteomes" id="UP000663854">
    <property type="component" value="Unassembled WGS sequence"/>
</dbReference>
<evidence type="ECO:0000313" key="15">
    <source>
        <dbReference type="Proteomes" id="UP000663870"/>
    </source>
</evidence>
<keyword evidence="2" id="KW-0479">Metal-binding</keyword>
<sequence length="707" mass="80678">LNIFGMTAKLLSREEILSLMKQENDSVKLIPKKKKSNTSELWDHFHQVFVNNQQQQYVSCNSCKVLLLFTSANGTNNMKTHSKSCSKPDQTISSGQKSVTEFYPSMNNIQIPQRIKSAVLRACSEFAAIDNRAFETMAGDGCKILLQEIFDAGRVLNRSSLDVDALIPHPTTISRQITRIYDGAKKQLVDNCERMDSFCIVVDQWTEKYTGLSYCGISVHHTDRDFRLFNFILGCYPYDAESHSAQHLRAFVDQKLNEYKLCLDNSKYVVTDNEAKMLSAFRENCTRIGCSDHYINRQLKHAFESQQIHVSKTVIENVNCDAIQGLFFTIKNIVSSVRRSHKQQILSKKLQSYSDTRFNGALYMLDVFRELFDELPAVLISSKLIDAYQEIDKQTLDDVCVFLHPFEEVIESLSENKKPCLHRVIPLKQYLLNKCDSFQGDQTSIIELKTFLGHRIKVAWIITNEHRLATILHPKFKKFESCADEKQAAIDVLKNEFDVHYDANLDSINSLSPSTTTSTSMMKLASASSSHASIKCASSVRKGILSQCFDQQPNGLISSTNRYQEVDDYLNRDFYFKEDEEQDGDIDVLDFWRKQQNSFPTLSLIARKIFAIPASNTTVERLFSSSKLSVGERRTNLGGEKLNQLMFLQKNLVLLKELRQVNKVPTKRSISDQVSMMSEHPSETIVKKAREDNTHSSDDEGGNIEWC</sequence>
<dbReference type="InterPro" id="IPR052035">
    <property type="entry name" value="ZnF_BED_domain_contain"/>
</dbReference>
<feature type="non-terminal residue" evidence="12">
    <location>
        <position position="1"/>
    </location>
</feature>
<dbReference type="GO" id="GO:0003677">
    <property type="term" value="F:DNA binding"/>
    <property type="evidence" value="ECO:0007669"/>
    <property type="project" value="UniProtKB-KW"/>
</dbReference>
<dbReference type="InterPro" id="IPR003656">
    <property type="entry name" value="Znf_BED"/>
</dbReference>
<reference evidence="12" key="1">
    <citation type="submission" date="2021-02" db="EMBL/GenBank/DDBJ databases">
        <authorList>
            <person name="Nowell W R."/>
        </authorList>
    </citation>
    <scope>NUCLEOTIDE SEQUENCE</scope>
</reference>
<dbReference type="SUPFAM" id="SSF53098">
    <property type="entry name" value="Ribonuclease H-like"/>
    <property type="match status" value="1"/>
</dbReference>
<feature type="domain" description="BED-type" evidence="11">
    <location>
        <begin position="36"/>
        <end position="81"/>
    </location>
</feature>
<dbReference type="GO" id="GO:0005634">
    <property type="term" value="C:nucleus"/>
    <property type="evidence" value="ECO:0007669"/>
    <property type="project" value="UniProtKB-SubCell"/>
</dbReference>
<gene>
    <name evidence="13" type="ORF">JXQ802_LOCUS53070</name>
    <name evidence="12" type="ORF">PYM288_LOCUS36703</name>
</gene>
<dbReference type="AlphaFoldDB" id="A0A815PYY7"/>